<evidence type="ECO:0000256" key="3">
    <source>
        <dbReference type="SAM" id="SignalP"/>
    </source>
</evidence>
<name>A0ABR2W3S2_9FUNG</name>
<dbReference type="Proteomes" id="UP001479436">
    <property type="component" value="Unassembled WGS sequence"/>
</dbReference>
<reference evidence="5 6" key="1">
    <citation type="submission" date="2023-04" db="EMBL/GenBank/DDBJ databases">
        <title>Genome of Basidiobolus ranarum AG-B5.</title>
        <authorList>
            <person name="Stajich J.E."/>
            <person name="Carter-House D."/>
            <person name="Gryganskyi A."/>
        </authorList>
    </citation>
    <scope>NUCLEOTIDE SEQUENCE [LARGE SCALE GENOMIC DNA]</scope>
    <source>
        <strain evidence="5 6">AG-B5</strain>
    </source>
</reference>
<dbReference type="PANTHER" id="PTHR11474:SF126">
    <property type="entry name" value="TYROSINASE-LIKE PROTEIN TYR-1-RELATED"/>
    <property type="match status" value="1"/>
</dbReference>
<keyword evidence="1" id="KW-0479">Metal-binding</keyword>
<comment type="caution">
    <text evidence="5">The sequence shown here is derived from an EMBL/GenBank/DDBJ whole genome shotgun (WGS) entry which is preliminary data.</text>
</comment>
<feature type="chain" id="PRO_5046384459" description="Tyrosinase copper-binding domain-containing protein" evidence="3">
    <location>
        <begin position="26"/>
        <end position="407"/>
    </location>
</feature>
<dbReference type="SUPFAM" id="SSF48056">
    <property type="entry name" value="Di-copper centre-containing domain"/>
    <property type="match status" value="1"/>
</dbReference>
<organism evidence="5 6">
    <name type="scientific">Basidiobolus ranarum</name>
    <dbReference type="NCBI Taxonomy" id="34480"/>
    <lineage>
        <taxon>Eukaryota</taxon>
        <taxon>Fungi</taxon>
        <taxon>Fungi incertae sedis</taxon>
        <taxon>Zoopagomycota</taxon>
        <taxon>Entomophthoromycotina</taxon>
        <taxon>Basidiobolomycetes</taxon>
        <taxon>Basidiobolales</taxon>
        <taxon>Basidiobolaceae</taxon>
        <taxon>Basidiobolus</taxon>
    </lineage>
</organism>
<dbReference type="Gene3D" id="1.10.1280.10">
    <property type="entry name" value="Di-copper center containing domain from catechol oxidase"/>
    <property type="match status" value="1"/>
</dbReference>
<feature type="domain" description="Tyrosinase copper-binding" evidence="4">
    <location>
        <begin position="62"/>
        <end position="237"/>
    </location>
</feature>
<feature type="signal peptide" evidence="3">
    <location>
        <begin position="1"/>
        <end position="25"/>
    </location>
</feature>
<evidence type="ECO:0000256" key="1">
    <source>
        <dbReference type="ARBA" id="ARBA00022723"/>
    </source>
</evidence>
<keyword evidence="3" id="KW-0732">Signal</keyword>
<protein>
    <recommendedName>
        <fullName evidence="4">Tyrosinase copper-binding domain-containing protein</fullName>
    </recommendedName>
</protein>
<sequence>MFSSKVSTSLYVLVSLLLSTIVVEAGYSGCETVGTRKEIRQMRAEERDAFVDAVNKFKSTRLYDNLVVTHSGYYQFGHNSSAFLPWNRYYLRQFEQNLQLINPLVTLPYWDWSLDSQAPERSTIFKWFGSNGGSYKNYCLRNGAFSGWKVQNPKPTCLRRAFDGGDKLSAFPPPEVISYILKASNDFKEFTRFIEQGIHGQVLQTINGDLGTIFGPNDPLYWLIHSFIDKIWADWQSGSVHRLLNYNGINNQGGNVAHCDLIVPWAVPVSAVLDTLSPGLCYSYSPSVSSKLMLPDQQVWRNDHFYQSPNPLDRQDGYHLRKPRNLSKQWIDQYALNNGQVQKTENILHSVIDNLNSMDYQSLVALDKRALLEDSLDTEYPSEVGYADLRLPDSSSLNNFCPVIARS</sequence>
<dbReference type="PANTHER" id="PTHR11474">
    <property type="entry name" value="TYROSINASE FAMILY MEMBER"/>
    <property type="match status" value="1"/>
</dbReference>
<keyword evidence="6" id="KW-1185">Reference proteome</keyword>
<dbReference type="EMBL" id="JASJQH010007070">
    <property type="protein sequence ID" value="KAK9718850.1"/>
    <property type="molecule type" value="Genomic_DNA"/>
</dbReference>
<evidence type="ECO:0000259" key="4">
    <source>
        <dbReference type="Pfam" id="PF00264"/>
    </source>
</evidence>
<dbReference type="InterPro" id="IPR008922">
    <property type="entry name" value="Di-copper_centre_dom_sf"/>
</dbReference>
<evidence type="ECO:0000313" key="5">
    <source>
        <dbReference type="EMBL" id="KAK9718850.1"/>
    </source>
</evidence>
<proteinExistence type="predicted"/>
<evidence type="ECO:0000256" key="2">
    <source>
        <dbReference type="ARBA" id="ARBA00023008"/>
    </source>
</evidence>
<gene>
    <name evidence="5" type="ORF">K7432_005138</name>
</gene>
<dbReference type="InterPro" id="IPR002227">
    <property type="entry name" value="Tyrosinase_Cu-bd"/>
</dbReference>
<dbReference type="InterPro" id="IPR050316">
    <property type="entry name" value="Tyrosinase/Hemocyanin"/>
</dbReference>
<evidence type="ECO:0000313" key="6">
    <source>
        <dbReference type="Proteomes" id="UP001479436"/>
    </source>
</evidence>
<dbReference type="Pfam" id="PF00264">
    <property type="entry name" value="Tyrosinase"/>
    <property type="match status" value="1"/>
</dbReference>
<dbReference type="PRINTS" id="PR00092">
    <property type="entry name" value="TYROSINASE"/>
</dbReference>
<keyword evidence="2" id="KW-0186">Copper</keyword>
<accession>A0ABR2W3S2</accession>